<dbReference type="Gene3D" id="3.30.1200.10">
    <property type="entry name" value="YggU-like"/>
    <property type="match status" value="1"/>
</dbReference>
<dbReference type="SUPFAM" id="SSF69786">
    <property type="entry name" value="YggU-like"/>
    <property type="match status" value="1"/>
</dbReference>
<dbReference type="InterPro" id="IPR036591">
    <property type="entry name" value="YggU-like_sf"/>
</dbReference>
<dbReference type="STRING" id="948595.L2GWX2"/>
<dbReference type="AlphaFoldDB" id="L2GWX2"/>
<keyword evidence="3" id="KW-1185">Reference proteome</keyword>
<evidence type="ECO:0000256" key="1">
    <source>
        <dbReference type="ARBA" id="ARBA00010364"/>
    </source>
</evidence>
<dbReference type="PANTHER" id="PTHR13420">
    <property type="entry name" value="UPF0235 PROTEIN C15ORF40"/>
    <property type="match status" value="1"/>
</dbReference>
<protein>
    <submittedName>
        <fullName evidence="2">TIGR00251 family protein</fullName>
    </submittedName>
</protein>
<comment type="similarity">
    <text evidence="1">Belongs to the UPF0235 family.</text>
</comment>
<dbReference type="Proteomes" id="UP000011081">
    <property type="component" value="Unassembled WGS sequence"/>
</dbReference>
<dbReference type="HOGENOM" id="CLU_130694_5_2_1"/>
<dbReference type="GO" id="GO:0005737">
    <property type="term" value="C:cytoplasm"/>
    <property type="evidence" value="ECO:0007669"/>
    <property type="project" value="TreeGrafter"/>
</dbReference>
<evidence type="ECO:0000313" key="3">
    <source>
        <dbReference type="Proteomes" id="UP000011081"/>
    </source>
</evidence>
<dbReference type="RefSeq" id="XP_008073432.1">
    <property type="nucleotide sequence ID" value="XM_008075241.1"/>
</dbReference>
<dbReference type="VEuPathDB" id="MicrosporidiaDB:VCUG_00414"/>
<dbReference type="HAMAP" id="MF_00634">
    <property type="entry name" value="UPF0235"/>
    <property type="match status" value="1"/>
</dbReference>
<accession>L2GWX2</accession>
<dbReference type="InterPro" id="IPR003746">
    <property type="entry name" value="DUF167"/>
</dbReference>
<evidence type="ECO:0000313" key="2">
    <source>
        <dbReference type="EMBL" id="ELA48176.1"/>
    </source>
</evidence>
<dbReference type="EMBL" id="GL877407">
    <property type="protein sequence ID" value="ELA48176.1"/>
    <property type="molecule type" value="Genomic_DNA"/>
</dbReference>
<organism evidence="2 3">
    <name type="scientific">Vavraia culicis (isolate floridensis)</name>
    <name type="common">Microsporidian parasite</name>
    <dbReference type="NCBI Taxonomy" id="948595"/>
    <lineage>
        <taxon>Eukaryota</taxon>
        <taxon>Fungi</taxon>
        <taxon>Fungi incertae sedis</taxon>
        <taxon>Microsporidia</taxon>
        <taxon>Pleistophoridae</taxon>
        <taxon>Vavraia</taxon>
    </lineage>
</organism>
<dbReference type="OMA" id="KMFKIEK"/>
<gene>
    <name evidence="2" type="ORF">VCUG_00414</name>
</gene>
<dbReference type="InParanoid" id="L2GWX2"/>
<sequence>MSFAKSTGKGVLLNLVIRPGSNCTGLTRIQDGQLHVDVNAVPEKNKANKEVIRFISTLLKVDKSSVSIVSGLKSRNKIVMVRDETDGERIEKVVLQDLDGR</sequence>
<dbReference type="Pfam" id="PF02594">
    <property type="entry name" value="DUF167"/>
    <property type="match status" value="1"/>
</dbReference>
<dbReference type="GeneID" id="19878301"/>
<proteinExistence type="inferred from homology"/>
<dbReference type="PANTHER" id="PTHR13420:SF7">
    <property type="entry name" value="UPF0235 PROTEIN C15ORF40"/>
    <property type="match status" value="1"/>
</dbReference>
<dbReference type="SMART" id="SM01152">
    <property type="entry name" value="DUF167"/>
    <property type="match status" value="1"/>
</dbReference>
<name>L2GWX2_VAVCU</name>
<reference evidence="3" key="1">
    <citation type="submission" date="2011-03" db="EMBL/GenBank/DDBJ databases">
        <title>The genome sequence of Vavraia culicis strain floridensis.</title>
        <authorList>
            <consortium name="The Broad Institute Genome Sequencing Platform"/>
            <person name="Cuomo C."/>
            <person name="Becnel J."/>
            <person name="Sanscrainte N."/>
            <person name="Young S.K."/>
            <person name="Zeng Q."/>
            <person name="Gargeya S."/>
            <person name="Fitzgerald M."/>
            <person name="Haas B."/>
            <person name="Abouelleil A."/>
            <person name="Alvarado L."/>
            <person name="Arachchi H.M."/>
            <person name="Berlin A."/>
            <person name="Chapman S.B."/>
            <person name="Gearin G."/>
            <person name="Goldberg J."/>
            <person name="Griggs A."/>
            <person name="Gujja S."/>
            <person name="Hansen M."/>
            <person name="Heiman D."/>
            <person name="Howarth C."/>
            <person name="Larimer J."/>
            <person name="Lui A."/>
            <person name="MacDonald P.J.P."/>
            <person name="McCowen C."/>
            <person name="Montmayeur A."/>
            <person name="Murphy C."/>
            <person name="Neiman D."/>
            <person name="Pearson M."/>
            <person name="Priest M."/>
            <person name="Roberts A."/>
            <person name="Saif S."/>
            <person name="Shea T."/>
            <person name="Sisk P."/>
            <person name="Stolte C."/>
            <person name="Sykes S."/>
            <person name="Wortman J."/>
            <person name="Nusbaum C."/>
            <person name="Birren B."/>
        </authorList>
    </citation>
    <scope>NUCLEOTIDE SEQUENCE [LARGE SCALE GENOMIC DNA]</scope>
    <source>
        <strain evidence="3">floridensis</strain>
    </source>
</reference>
<dbReference type="NCBIfam" id="TIGR00251">
    <property type="entry name" value="DUF167 family protein"/>
    <property type="match status" value="1"/>
</dbReference>
<dbReference type="OrthoDB" id="244097at2759"/>